<dbReference type="KEGG" id="smic:SmB9_30440"/>
<organism evidence="1 3">
    <name type="scientific">Sphingosinicella microcystinivorans</name>
    <dbReference type="NCBI Taxonomy" id="335406"/>
    <lineage>
        <taxon>Bacteria</taxon>
        <taxon>Pseudomonadati</taxon>
        <taxon>Pseudomonadota</taxon>
        <taxon>Alphaproteobacteria</taxon>
        <taxon>Sphingomonadales</taxon>
        <taxon>Sphingosinicellaceae</taxon>
        <taxon>Sphingosinicella</taxon>
    </lineage>
</organism>
<dbReference type="Proteomes" id="UP000276029">
    <property type="component" value="Unassembled WGS sequence"/>
</dbReference>
<dbReference type="EMBL" id="RBWX01000010">
    <property type="protein sequence ID" value="RKS86510.1"/>
    <property type="molecule type" value="Genomic_DNA"/>
</dbReference>
<gene>
    <name evidence="2" type="ORF">DFR51_3218</name>
    <name evidence="1" type="ORF">SmB9_30440</name>
</gene>
<dbReference type="AlphaFoldDB" id="A0AAD1D9X3"/>
<dbReference type="InterPro" id="IPR036388">
    <property type="entry name" value="WH-like_DNA-bd_sf"/>
</dbReference>
<evidence type="ECO:0000313" key="1">
    <source>
        <dbReference type="EMBL" id="BBE35386.1"/>
    </source>
</evidence>
<accession>A0AAD1D9X3</accession>
<dbReference type="Gene3D" id="1.10.10.10">
    <property type="entry name" value="Winged helix-like DNA-binding domain superfamily/Winged helix DNA-binding domain"/>
    <property type="match status" value="1"/>
</dbReference>
<reference evidence="1 3" key="1">
    <citation type="submission" date="2018-06" db="EMBL/GenBank/DDBJ databases">
        <title>Complete Genome Sequence of the Microcystin-Degrading Bacterium Sphingosinicella microcystinivorans Strain B-9.</title>
        <authorList>
            <person name="Jin H."/>
            <person name="Nishizawa T."/>
            <person name="Guo Y."/>
            <person name="Nishizawa A."/>
            <person name="Park H."/>
            <person name="Kato H."/>
            <person name="Tsuji K."/>
            <person name="Harada K."/>
        </authorList>
    </citation>
    <scope>NUCLEOTIDE SEQUENCE [LARGE SCALE GENOMIC DNA]</scope>
    <source>
        <strain evidence="1 3">B9</strain>
    </source>
</reference>
<evidence type="ECO:0008006" key="5">
    <source>
        <dbReference type="Google" id="ProtNLM"/>
    </source>
</evidence>
<dbReference type="SUPFAM" id="SSF46785">
    <property type="entry name" value="Winged helix' DNA-binding domain"/>
    <property type="match status" value="1"/>
</dbReference>
<dbReference type="EMBL" id="AP018711">
    <property type="protein sequence ID" value="BBE35386.1"/>
    <property type="molecule type" value="Genomic_DNA"/>
</dbReference>
<evidence type="ECO:0000313" key="3">
    <source>
        <dbReference type="Proteomes" id="UP000275727"/>
    </source>
</evidence>
<name>A0AAD1D9X3_SPHMI</name>
<dbReference type="Proteomes" id="UP000275727">
    <property type="component" value="Chromosome"/>
</dbReference>
<evidence type="ECO:0000313" key="4">
    <source>
        <dbReference type="Proteomes" id="UP000276029"/>
    </source>
</evidence>
<keyword evidence="4" id="KW-1185">Reference proteome</keyword>
<evidence type="ECO:0000313" key="2">
    <source>
        <dbReference type="EMBL" id="RKS86510.1"/>
    </source>
</evidence>
<dbReference type="InterPro" id="IPR036390">
    <property type="entry name" value="WH_DNA-bd_sf"/>
</dbReference>
<sequence length="290" mass="30808">MAETFAAAGPTRFQLALPSIAETAFCSNLDAAGISYARIDPASLFGAPLAKLPLIVSGKAGLVAGTVQPLADIGILSKAAPVIVILDDDALDDAISVMDIEGVELAVWPLEAEDILSILQRIDIGQGFAAGVRETGRDAFVQIGMLSDEVSRIADQLARLASMKDGPVLPVAVTDRSAAETARSIREIIRKRQVRKQFFPAELFADPAWDIMLDLAAARLEGKQVSVSSLCIAAEVPTTTALRWIKGMTDAGMLARRSDPEDGRRSFIDLSDEAAEAMDRYIALVDSGAI</sequence>
<protein>
    <recommendedName>
        <fullName evidence="5">Winged helix DNA-binding protein</fullName>
    </recommendedName>
</protein>
<proteinExistence type="predicted"/>
<dbReference type="RefSeq" id="WP_121052983.1">
    <property type="nucleotide sequence ID" value="NZ_AP018711.1"/>
</dbReference>
<reference evidence="2 4" key="2">
    <citation type="submission" date="2018-10" db="EMBL/GenBank/DDBJ databases">
        <title>Genomic Encyclopedia of Type Strains, Phase IV (KMG-IV): sequencing the most valuable type-strain genomes for metagenomic binning, comparative biology and taxonomic classification.</title>
        <authorList>
            <person name="Goeker M."/>
        </authorList>
    </citation>
    <scope>NUCLEOTIDE SEQUENCE [LARGE SCALE GENOMIC DNA]</scope>
    <source>
        <strain evidence="2 4">DSM 19791</strain>
    </source>
</reference>